<dbReference type="SUPFAM" id="SSF50249">
    <property type="entry name" value="Nucleic acid-binding proteins"/>
    <property type="match status" value="1"/>
</dbReference>
<protein>
    <submittedName>
        <fullName evidence="2">Ribonuclease II/R family protein</fullName>
    </submittedName>
</protein>
<keyword evidence="3" id="KW-1185">Reference proteome</keyword>
<sequence length="124" mass="14249">MDYRNLIRHVILGLPGYVQFTSPTCRYVDLLALYQVKAFLRGDSLPFSAGQLEGIASLVNMCTRVIRRLSSTSICYWIIEYLRQQPKHKTFSALVLRFIKDRVAAILLMEVGLQASVWVSYLYV</sequence>
<dbReference type="GO" id="GO:0000932">
    <property type="term" value="C:P-body"/>
    <property type="evidence" value="ECO:0007669"/>
    <property type="project" value="TreeGrafter"/>
</dbReference>
<dbReference type="GO" id="GO:0006402">
    <property type="term" value="P:mRNA catabolic process"/>
    <property type="evidence" value="ECO:0007669"/>
    <property type="project" value="TreeGrafter"/>
</dbReference>
<reference evidence="3" key="1">
    <citation type="journal article" date="2019" name="Curr. Biol.">
        <title>Genome Sequence of Striga asiatica Provides Insight into the Evolution of Plant Parasitism.</title>
        <authorList>
            <person name="Yoshida S."/>
            <person name="Kim S."/>
            <person name="Wafula E.K."/>
            <person name="Tanskanen J."/>
            <person name="Kim Y.M."/>
            <person name="Honaas L."/>
            <person name="Yang Z."/>
            <person name="Spallek T."/>
            <person name="Conn C.E."/>
            <person name="Ichihashi Y."/>
            <person name="Cheong K."/>
            <person name="Cui S."/>
            <person name="Der J.P."/>
            <person name="Gundlach H."/>
            <person name="Jiao Y."/>
            <person name="Hori C."/>
            <person name="Ishida J.K."/>
            <person name="Kasahara H."/>
            <person name="Kiba T."/>
            <person name="Kim M.S."/>
            <person name="Koo N."/>
            <person name="Laohavisit A."/>
            <person name="Lee Y.H."/>
            <person name="Lumba S."/>
            <person name="McCourt P."/>
            <person name="Mortimer J.C."/>
            <person name="Mutuku J.M."/>
            <person name="Nomura T."/>
            <person name="Sasaki-Sekimoto Y."/>
            <person name="Seto Y."/>
            <person name="Wang Y."/>
            <person name="Wakatake T."/>
            <person name="Sakakibara H."/>
            <person name="Demura T."/>
            <person name="Yamaguchi S."/>
            <person name="Yoneyama K."/>
            <person name="Manabe R.I."/>
            <person name="Nelson D.C."/>
            <person name="Schulman A.H."/>
            <person name="Timko M.P."/>
            <person name="dePamphilis C.W."/>
            <person name="Choi D."/>
            <person name="Shirasu K."/>
        </authorList>
    </citation>
    <scope>NUCLEOTIDE SEQUENCE [LARGE SCALE GENOMIC DNA]</scope>
    <source>
        <strain evidence="3">cv. UVA1</strain>
    </source>
</reference>
<evidence type="ECO:0000313" key="3">
    <source>
        <dbReference type="Proteomes" id="UP000325081"/>
    </source>
</evidence>
<organism evidence="2 3">
    <name type="scientific">Striga asiatica</name>
    <name type="common">Asiatic witchweed</name>
    <name type="synonym">Buchnera asiatica</name>
    <dbReference type="NCBI Taxonomy" id="4170"/>
    <lineage>
        <taxon>Eukaryota</taxon>
        <taxon>Viridiplantae</taxon>
        <taxon>Streptophyta</taxon>
        <taxon>Embryophyta</taxon>
        <taxon>Tracheophyta</taxon>
        <taxon>Spermatophyta</taxon>
        <taxon>Magnoliopsida</taxon>
        <taxon>eudicotyledons</taxon>
        <taxon>Gunneridae</taxon>
        <taxon>Pentapetalae</taxon>
        <taxon>asterids</taxon>
        <taxon>lamiids</taxon>
        <taxon>Lamiales</taxon>
        <taxon>Orobanchaceae</taxon>
        <taxon>Buchnereae</taxon>
        <taxon>Striga</taxon>
    </lineage>
</organism>
<dbReference type="InterPro" id="IPR050180">
    <property type="entry name" value="RNR_Ribonuclease"/>
</dbReference>
<evidence type="ECO:0000313" key="2">
    <source>
        <dbReference type="EMBL" id="GER46359.1"/>
    </source>
</evidence>
<accession>A0A5A7QMF9</accession>
<dbReference type="GO" id="GO:0003723">
    <property type="term" value="F:RNA binding"/>
    <property type="evidence" value="ECO:0007669"/>
    <property type="project" value="InterPro"/>
</dbReference>
<proteinExistence type="predicted"/>
<feature type="domain" description="RNB" evidence="1">
    <location>
        <begin position="7"/>
        <end position="41"/>
    </location>
</feature>
<dbReference type="PANTHER" id="PTHR23355:SF42">
    <property type="entry name" value="RIBONUCLEASE II, CHLOROPLASTIC_MITOCHONDRIAL"/>
    <property type="match status" value="1"/>
</dbReference>
<comment type="caution">
    <text evidence="2">The sequence shown here is derived from an EMBL/GenBank/DDBJ whole genome shotgun (WGS) entry which is preliminary data.</text>
</comment>
<dbReference type="InterPro" id="IPR012340">
    <property type="entry name" value="NA-bd_OB-fold"/>
</dbReference>
<dbReference type="InterPro" id="IPR001900">
    <property type="entry name" value="RNase_II/R"/>
</dbReference>
<dbReference type="OrthoDB" id="2285229at2759"/>
<dbReference type="EMBL" id="BKCP01007515">
    <property type="protein sequence ID" value="GER46359.1"/>
    <property type="molecule type" value="Genomic_DNA"/>
</dbReference>
<dbReference type="GO" id="GO:0000175">
    <property type="term" value="F:3'-5'-RNA exonuclease activity"/>
    <property type="evidence" value="ECO:0007669"/>
    <property type="project" value="TreeGrafter"/>
</dbReference>
<name>A0A5A7QMF9_STRAF</name>
<dbReference type="AlphaFoldDB" id="A0A5A7QMF9"/>
<gene>
    <name evidence="2" type="ORF">STAS_23390</name>
</gene>
<dbReference type="Proteomes" id="UP000325081">
    <property type="component" value="Unassembled WGS sequence"/>
</dbReference>
<dbReference type="PANTHER" id="PTHR23355">
    <property type="entry name" value="RIBONUCLEASE"/>
    <property type="match status" value="1"/>
</dbReference>
<evidence type="ECO:0000259" key="1">
    <source>
        <dbReference type="Pfam" id="PF00773"/>
    </source>
</evidence>
<dbReference type="Pfam" id="PF00773">
    <property type="entry name" value="RNB"/>
    <property type="match status" value="1"/>
</dbReference>